<keyword evidence="2" id="KW-1185">Reference proteome</keyword>
<comment type="caution">
    <text evidence="1">The sequence shown here is derived from an EMBL/GenBank/DDBJ whole genome shotgun (WGS) entry which is preliminary data.</text>
</comment>
<dbReference type="EMBL" id="JARQWQ010000016">
    <property type="protein sequence ID" value="KAK2566829.1"/>
    <property type="molecule type" value="Genomic_DNA"/>
</dbReference>
<reference evidence="1" key="2">
    <citation type="journal article" date="2023" name="Science">
        <title>Genomic signatures of disease resistance in endangered staghorn corals.</title>
        <authorList>
            <person name="Vollmer S.V."/>
            <person name="Selwyn J.D."/>
            <person name="Despard B.A."/>
            <person name="Roesel C.L."/>
        </authorList>
    </citation>
    <scope>NUCLEOTIDE SEQUENCE</scope>
    <source>
        <strain evidence="1">K2</strain>
    </source>
</reference>
<name>A0AAD9QT06_ACRCE</name>
<gene>
    <name evidence="1" type="ORF">P5673_009515</name>
</gene>
<dbReference type="Proteomes" id="UP001249851">
    <property type="component" value="Unassembled WGS sequence"/>
</dbReference>
<organism evidence="1 2">
    <name type="scientific">Acropora cervicornis</name>
    <name type="common">Staghorn coral</name>
    <dbReference type="NCBI Taxonomy" id="6130"/>
    <lineage>
        <taxon>Eukaryota</taxon>
        <taxon>Metazoa</taxon>
        <taxon>Cnidaria</taxon>
        <taxon>Anthozoa</taxon>
        <taxon>Hexacorallia</taxon>
        <taxon>Scleractinia</taxon>
        <taxon>Astrocoeniina</taxon>
        <taxon>Acroporidae</taxon>
        <taxon>Acropora</taxon>
    </lineage>
</organism>
<evidence type="ECO:0000313" key="1">
    <source>
        <dbReference type="EMBL" id="KAK2566829.1"/>
    </source>
</evidence>
<reference evidence="1" key="1">
    <citation type="journal article" date="2023" name="G3 (Bethesda)">
        <title>Whole genome assembly and annotation of the endangered Caribbean coral Acropora cervicornis.</title>
        <authorList>
            <person name="Selwyn J.D."/>
            <person name="Vollmer S.V."/>
        </authorList>
    </citation>
    <scope>NUCLEOTIDE SEQUENCE</scope>
    <source>
        <strain evidence="1">K2</strain>
    </source>
</reference>
<accession>A0AAD9QT06</accession>
<sequence>MACLGESHKLCVLLDRNLFFPRFATDAAEDRIGRHLVIGRISSVHLISSIFCYLSVNLKGFISTAINFSSDVCTETALNMNSNS</sequence>
<evidence type="ECO:0000313" key="2">
    <source>
        <dbReference type="Proteomes" id="UP001249851"/>
    </source>
</evidence>
<dbReference type="AlphaFoldDB" id="A0AAD9QT06"/>
<protein>
    <submittedName>
        <fullName evidence="1">Uncharacterized protein</fullName>
    </submittedName>
</protein>
<proteinExistence type="predicted"/>